<dbReference type="EMBL" id="SOHH01000023">
    <property type="protein sequence ID" value="TFD82616.1"/>
    <property type="molecule type" value="Genomic_DNA"/>
</dbReference>
<dbReference type="AlphaFoldDB" id="A0A4R9BEP0"/>
<evidence type="ECO:0000313" key="2">
    <source>
        <dbReference type="EMBL" id="TFD82616.1"/>
    </source>
</evidence>
<comment type="cofactor">
    <cofactor evidence="1">
        <name>Mg(2+)</name>
        <dbReference type="ChEBI" id="CHEBI:18420"/>
    </cofactor>
    <text evidence="1">Binds 2 magnesium ions per subunit.</text>
</comment>
<feature type="binding site" evidence="1">
    <location>
        <position position="107"/>
    </location>
    <ligand>
        <name>Mg(2+)</name>
        <dbReference type="ChEBI" id="CHEBI:18420"/>
        <label>1</label>
    </ligand>
</feature>
<dbReference type="InterPro" id="IPR005502">
    <property type="entry name" value="Ribosyl_crysJ1"/>
</dbReference>
<dbReference type="GO" id="GO:0016787">
    <property type="term" value="F:hydrolase activity"/>
    <property type="evidence" value="ECO:0007669"/>
    <property type="project" value="UniProtKB-KW"/>
</dbReference>
<feature type="binding site" evidence="1">
    <location>
        <position position="104"/>
    </location>
    <ligand>
        <name>Mg(2+)</name>
        <dbReference type="ChEBI" id="CHEBI:18420"/>
        <label>1</label>
    </ligand>
</feature>
<gene>
    <name evidence="2" type="ORF">E3T48_01835</name>
</gene>
<proteinExistence type="predicted"/>
<evidence type="ECO:0000256" key="1">
    <source>
        <dbReference type="PIRSR" id="PIRSR605502-1"/>
    </source>
</evidence>
<dbReference type="GO" id="GO:0046872">
    <property type="term" value="F:metal ion binding"/>
    <property type="evidence" value="ECO:0007669"/>
    <property type="project" value="UniProtKB-KW"/>
</dbReference>
<dbReference type="Gene3D" id="1.10.4080.10">
    <property type="entry name" value="ADP-ribosylation/Crystallin J1"/>
    <property type="match status" value="1"/>
</dbReference>
<keyword evidence="3" id="KW-1185">Reference proteome</keyword>
<protein>
    <submittedName>
        <fullName evidence="2">ADP-ribosylglycohydrolase family protein</fullName>
    </submittedName>
</protein>
<dbReference type="RefSeq" id="WP_174844118.1">
    <property type="nucleotide sequence ID" value="NZ_SOHH01000023.1"/>
</dbReference>
<evidence type="ECO:0000313" key="3">
    <source>
        <dbReference type="Proteomes" id="UP000298313"/>
    </source>
</evidence>
<reference evidence="2 3" key="1">
    <citation type="submission" date="2019-03" db="EMBL/GenBank/DDBJ databases">
        <title>Genomics of glacier-inhabiting Cryobacterium strains.</title>
        <authorList>
            <person name="Liu Q."/>
            <person name="Xin Y.-H."/>
        </authorList>
    </citation>
    <scope>NUCLEOTIDE SEQUENCE [LARGE SCALE GENOMIC DNA]</scope>
    <source>
        <strain evidence="2 3">Hh4</strain>
    </source>
</reference>
<comment type="caution">
    <text evidence="2">The sequence shown here is derived from an EMBL/GenBank/DDBJ whole genome shotgun (WGS) entry which is preliminary data.</text>
</comment>
<name>A0A4R9BEP0_9MICO</name>
<organism evidence="2 3">
    <name type="scientific">Cryobacterium fucosi</name>
    <dbReference type="NCBI Taxonomy" id="1259157"/>
    <lineage>
        <taxon>Bacteria</taxon>
        <taxon>Bacillati</taxon>
        <taxon>Actinomycetota</taxon>
        <taxon>Actinomycetes</taxon>
        <taxon>Micrococcales</taxon>
        <taxon>Microbacteriaceae</taxon>
        <taxon>Cryobacterium</taxon>
    </lineage>
</organism>
<dbReference type="Pfam" id="PF03747">
    <property type="entry name" value="ADP_ribosyl_GH"/>
    <property type="match status" value="1"/>
</dbReference>
<keyword evidence="1" id="KW-0479">Metal-binding</keyword>
<keyword evidence="2" id="KW-0378">Hydrolase</keyword>
<accession>A0A4R9BEP0</accession>
<dbReference type="Proteomes" id="UP000298313">
    <property type="component" value="Unassembled WGS sequence"/>
</dbReference>
<feature type="binding site" evidence="1">
    <location>
        <position position="106"/>
    </location>
    <ligand>
        <name>Mg(2+)</name>
        <dbReference type="ChEBI" id="CHEBI:18420"/>
        <label>1</label>
    </ligand>
</feature>
<feature type="non-terminal residue" evidence="2">
    <location>
        <position position="1"/>
    </location>
</feature>
<sequence>AVGAAVSAGVGGATRENAVAAAIAAAEEGERRGHWVAGASIAARIRWAVGHLAGLHPDDHADAVCALIGTSVAAQESVVAALALAAVSPDPWGTLCLVAGLGGDTDTIAAICGAVLGSVHGLQAWPPAELDTLRRVNDLALEPLVDALLALRRAHHG</sequence>
<keyword evidence="1" id="KW-0460">Magnesium</keyword>
<dbReference type="InterPro" id="IPR036705">
    <property type="entry name" value="Ribosyl_crysJ1_sf"/>
</dbReference>
<dbReference type="SUPFAM" id="SSF101478">
    <property type="entry name" value="ADP-ribosylglycohydrolase"/>
    <property type="match status" value="1"/>
</dbReference>